<dbReference type="Proteomes" id="UP000429523">
    <property type="component" value="Unassembled WGS sequence"/>
</dbReference>
<dbReference type="Proteomes" id="UP000441208">
    <property type="component" value="Unassembled WGS sequence"/>
</dbReference>
<reference evidence="9 10" key="1">
    <citation type="submission" date="2018-09" db="EMBL/GenBank/DDBJ databases">
        <title>Genomic investigation of the strawberry pathogen Phytophthora fragariae indicates pathogenicity is determined by transcriptional variation in three key races.</title>
        <authorList>
            <person name="Adams T.M."/>
            <person name="Armitage A.D."/>
            <person name="Sobczyk M.K."/>
            <person name="Bates H.J."/>
            <person name="Dunwell J.M."/>
            <person name="Nellist C.F."/>
            <person name="Harrison R.J."/>
        </authorList>
    </citation>
    <scope>NUCLEOTIDE SEQUENCE [LARGE SCALE GENOMIC DNA]</scope>
    <source>
        <strain evidence="5 10">BC-23</strain>
        <strain evidence="4 7">NOV-27</strain>
        <strain evidence="3 8">NOV-71</strain>
        <strain evidence="1 6">NOV-9</strain>
        <strain evidence="2 9">SCRP245</strain>
    </source>
</reference>
<dbReference type="EMBL" id="QXFW01000558">
    <property type="protein sequence ID" value="KAE9008728.1"/>
    <property type="molecule type" value="Genomic_DNA"/>
</dbReference>
<evidence type="ECO:0000313" key="4">
    <source>
        <dbReference type="EMBL" id="KAE9210217.1"/>
    </source>
</evidence>
<evidence type="ECO:0000313" key="9">
    <source>
        <dbReference type="Proteomes" id="UP000460718"/>
    </source>
</evidence>
<dbReference type="AlphaFoldDB" id="A0A6A3KTE9"/>
<name>A0A6A3KTE9_9STRA</name>
<dbReference type="EMBL" id="QXFZ01000589">
    <property type="protein sequence ID" value="KAE9111034.1"/>
    <property type="molecule type" value="Genomic_DNA"/>
</dbReference>
<evidence type="ECO:0000313" key="2">
    <source>
        <dbReference type="EMBL" id="KAE9008728.1"/>
    </source>
</evidence>
<evidence type="ECO:0000313" key="8">
    <source>
        <dbReference type="Proteomes" id="UP000441208"/>
    </source>
</evidence>
<dbReference type="EMBL" id="QXGC01000574">
    <property type="protein sequence ID" value="KAE9229194.1"/>
    <property type="molecule type" value="Genomic_DNA"/>
</dbReference>
<dbReference type="Proteomes" id="UP000460718">
    <property type="component" value="Unassembled WGS sequence"/>
</dbReference>
<evidence type="ECO:0000313" key="10">
    <source>
        <dbReference type="Proteomes" id="UP000476176"/>
    </source>
</evidence>
<evidence type="ECO:0000313" key="6">
    <source>
        <dbReference type="Proteomes" id="UP000429523"/>
    </source>
</evidence>
<sequence length="74" mass="8147">MSTSAALQSSASSAIFNSFWLKDSSREFERRLVPTNPPVRVKIGHFIRTANHFPCSLMVSKSPLDVPSKLLSVA</sequence>
<gene>
    <name evidence="5" type="ORF">PF004_g10848</name>
    <name evidence="4" type="ORF">PF005_g11526</name>
    <name evidence="3" type="ORF">PF007_g11625</name>
    <name evidence="1" type="ORF">PF009_g10223</name>
    <name evidence="2" type="ORF">PF011_g10592</name>
</gene>
<evidence type="ECO:0000313" key="7">
    <source>
        <dbReference type="Proteomes" id="UP000433483"/>
    </source>
</evidence>
<proteinExistence type="predicted"/>
<comment type="caution">
    <text evidence="2">The sequence shown here is derived from an EMBL/GenBank/DDBJ whole genome shotgun (WGS) entry which is preliminary data.</text>
</comment>
<dbReference type="Proteomes" id="UP000476176">
    <property type="component" value="Unassembled WGS sequence"/>
</dbReference>
<evidence type="ECO:0000313" key="1">
    <source>
        <dbReference type="EMBL" id="KAE8939952.1"/>
    </source>
</evidence>
<dbReference type="EMBL" id="QXGB01000577">
    <property type="protein sequence ID" value="KAE9210217.1"/>
    <property type="molecule type" value="Genomic_DNA"/>
</dbReference>
<accession>A0A6A3KTE9</accession>
<keyword evidence="7" id="KW-1185">Reference proteome</keyword>
<evidence type="ECO:0000313" key="5">
    <source>
        <dbReference type="EMBL" id="KAE9229194.1"/>
    </source>
</evidence>
<evidence type="ECO:0000313" key="3">
    <source>
        <dbReference type="EMBL" id="KAE9111034.1"/>
    </source>
</evidence>
<organism evidence="2 9">
    <name type="scientific">Phytophthora fragariae</name>
    <dbReference type="NCBI Taxonomy" id="53985"/>
    <lineage>
        <taxon>Eukaryota</taxon>
        <taxon>Sar</taxon>
        <taxon>Stramenopiles</taxon>
        <taxon>Oomycota</taxon>
        <taxon>Peronosporomycetes</taxon>
        <taxon>Peronosporales</taxon>
        <taxon>Peronosporaceae</taxon>
        <taxon>Phytophthora</taxon>
    </lineage>
</organism>
<protein>
    <submittedName>
        <fullName evidence="2">Uncharacterized protein</fullName>
    </submittedName>
</protein>
<dbReference type="EMBL" id="QXGF01000455">
    <property type="protein sequence ID" value="KAE8939952.1"/>
    <property type="molecule type" value="Genomic_DNA"/>
</dbReference>
<dbReference type="Proteomes" id="UP000433483">
    <property type="component" value="Unassembled WGS sequence"/>
</dbReference>